<name>A0A208ZYM0_YERIN</name>
<dbReference type="SUPFAM" id="SSF52540">
    <property type="entry name" value="P-loop containing nucleoside triphosphate hydrolases"/>
    <property type="match status" value="1"/>
</dbReference>
<protein>
    <submittedName>
        <fullName evidence="1">Uncharacterized protein</fullName>
    </submittedName>
</protein>
<accession>A0A208ZYM0</accession>
<dbReference type="AlphaFoldDB" id="A0A208ZYM0"/>
<dbReference type="InterPro" id="IPR027417">
    <property type="entry name" value="P-loop_NTPase"/>
</dbReference>
<gene>
    <name evidence="1" type="ORF">CBW57_14315</name>
</gene>
<dbReference type="EMBL" id="NHOI01000019">
    <property type="protein sequence ID" value="OVZ85533.1"/>
    <property type="molecule type" value="Genomic_DNA"/>
</dbReference>
<reference evidence="1 2" key="1">
    <citation type="submission" date="2017-05" db="EMBL/GenBank/DDBJ databases">
        <title>Whole genome sequencing of Yersinia kristensenii.</title>
        <authorList>
            <person name="Campioni F."/>
        </authorList>
    </citation>
    <scope>NUCLEOTIDE SEQUENCE [LARGE SCALE GENOMIC DNA]</scope>
    <source>
        <strain evidence="1 2">CFSAN060536</strain>
    </source>
</reference>
<evidence type="ECO:0000313" key="1">
    <source>
        <dbReference type="EMBL" id="OVZ85533.1"/>
    </source>
</evidence>
<sequence>MTIEKNKINSTTFKKIKFISSKCGSGKGIYMRDEIKKQLETDNNHHIIVMPTKKLIEQFQGYFSDFYDNVIVVVSSDEKDFKKYDKLLPRINSVLYSKSSNILMVTEKMFYRIDPLILRDWNVWIDDCNKFCDLKIRGIRKDDKKELLSIYNKLFITSDSFVEISSIKNDPVNFKYKSVKINDKIELSEDIESLLKLYQEMSFYHQVVVLYDSLIGKAGQLVIAGWYDLSKYVDEGISITYMSNKFESSLLYKRWSYLFEEVKIEVKYSDKIQTNDNRIDVKYFFDCTKKDRGLSKGMMCNGKLDSNVRLVMEYLKNELKNIDYYWTTNDKSLFTLGGNKITPNQRGMNHLMDKTVSVFMAAMNAHPNSAEYLRDLFNFTTQDIVEEYEFETMYQFIYRSVVRDYSSSERVIVYVFDSEQAYAIPSGSVQKIDLGLSSNKKKTGSKEKIDAPLALKNNFKTWKSRNNNRADTFIRFNKWVEKVLRSTIECREEDFYQLRKTLSVEKKL</sequence>
<proteinExistence type="predicted"/>
<evidence type="ECO:0000313" key="2">
    <source>
        <dbReference type="Proteomes" id="UP000196440"/>
    </source>
</evidence>
<organism evidence="1 2">
    <name type="scientific">Yersinia intermedia</name>
    <dbReference type="NCBI Taxonomy" id="631"/>
    <lineage>
        <taxon>Bacteria</taxon>
        <taxon>Pseudomonadati</taxon>
        <taxon>Pseudomonadota</taxon>
        <taxon>Gammaproteobacteria</taxon>
        <taxon>Enterobacterales</taxon>
        <taxon>Yersiniaceae</taxon>
        <taxon>Yersinia</taxon>
    </lineage>
</organism>
<comment type="caution">
    <text evidence="1">The sequence shown here is derived from an EMBL/GenBank/DDBJ whole genome shotgun (WGS) entry which is preliminary data.</text>
</comment>
<dbReference type="Proteomes" id="UP000196440">
    <property type="component" value="Unassembled WGS sequence"/>
</dbReference>